<keyword evidence="2 5" id="KW-0521">NADP</keyword>
<dbReference type="EC" id="1.1.1.100" evidence="6"/>
<evidence type="ECO:0000259" key="7">
    <source>
        <dbReference type="SMART" id="SM00822"/>
    </source>
</evidence>
<dbReference type="NCBIfam" id="NF005559">
    <property type="entry name" value="PRK07231.1"/>
    <property type="match status" value="1"/>
</dbReference>
<organism evidence="8 9">
    <name type="scientific">candidate division TA06 bacterium 34_109</name>
    <dbReference type="NCBI Taxonomy" id="1635277"/>
    <lineage>
        <taxon>Bacteria</taxon>
        <taxon>Bacteria division TA06</taxon>
    </lineage>
</organism>
<comment type="pathway">
    <text evidence="6">Lipid metabolism; fatty acid biosynthesis.</text>
</comment>
<dbReference type="Proteomes" id="UP000053467">
    <property type="component" value="Unassembled WGS sequence"/>
</dbReference>
<proteinExistence type="inferred from homology"/>
<dbReference type="SUPFAM" id="SSF51735">
    <property type="entry name" value="NAD(P)-binding Rossmann-fold domains"/>
    <property type="match status" value="1"/>
</dbReference>
<dbReference type="NCBIfam" id="NF004198">
    <property type="entry name" value="PRK05653.1-3"/>
    <property type="match status" value="1"/>
</dbReference>
<keyword evidence="3 6" id="KW-0560">Oxidoreductase</keyword>
<dbReference type="FunFam" id="3.40.50.720:FF:000115">
    <property type="entry name" value="3-oxoacyl-[acyl-carrier-protein] reductase FabG"/>
    <property type="match status" value="1"/>
</dbReference>
<dbReference type="AlphaFoldDB" id="A0A101I2A3"/>
<dbReference type="CDD" id="cd05333">
    <property type="entry name" value="BKR_SDR_c"/>
    <property type="match status" value="1"/>
</dbReference>
<evidence type="ECO:0000256" key="3">
    <source>
        <dbReference type="ARBA" id="ARBA00023002"/>
    </source>
</evidence>
<dbReference type="PANTHER" id="PTHR42879">
    <property type="entry name" value="3-OXOACYL-(ACYL-CARRIER-PROTEIN) REDUCTASE"/>
    <property type="match status" value="1"/>
</dbReference>
<feature type="domain" description="Ketoreductase" evidence="7">
    <location>
        <begin position="6"/>
        <end position="185"/>
    </location>
</feature>
<dbReference type="PATRIC" id="fig|1635277.3.peg.723"/>
<sequence>MEFKGKNVIVTGGLRGIGKSILLGFASKGANVIVFDLIDENLNETRSEVEKFGVSFDYFKVDVSNFSQVEKVVEEIIKKYEKIDFLVNNAGITKDNLLISMSEEEWDKVISVNLKGTFNCSKSVVKYMIKKRSGVIINISSVIGIMGNKGQANYAASKAGIIGLTKSLAKEVGSRNVRVNAIAPGFIETDMTKKLPEEVVKEYAKLIPLGRMGKPEDVANLCLFLSSDKASYITGQVIHCDGGMLM</sequence>
<dbReference type="GO" id="GO:0006633">
    <property type="term" value="P:fatty acid biosynthetic process"/>
    <property type="evidence" value="ECO:0007669"/>
    <property type="project" value="UniProtKB-UniPathway"/>
</dbReference>
<feature type="binding site" evidence="5">
    <location>
        <begin position="154"/>
        <end position="158"/>
    </location>
    <ligand>
        <name>NADP(+)</name>
        <dbReference type="ChEBI" id="CHEBI:58349"/>
    </ligand>
</feature>
<dbReference type="PRINTS" id="PR00081">
    <property type="entry name" value="GDHRDH"/>
</dbReference>
<reference evidence="9" key="1">
    <citation type="journal article" date="2015" name="MBio">
        <title>Genome-Resolved Metagenomic Analysis Reveals Roles for Candidate Phyla and Other Microbial Community Members in Biogeochemical Transformations in Oil Reservoirs.</title>
        <authorList>
            <person name="Hu P."/>
            <person name="Tom L."/>
            <person name="Singh A."/>
            <person name="Thomas B.C."/>
            <person name="Baker B.J."/>
            <person name="Piceno Y.M."/>
            <person name="Andersen G.L."/>
            <person name="Banfield J.F."/>
        </authorList>
    </citation>
    <scope>NUCLEOTIDE SEQUENCE [LARGE SCALE GENOMIC DNA]</scope>
</reference>
<dbReference type="GO" id="GO:0004316">
    <property type="term" value="F:3-oxoacyl-[acyl-carrier-protein] reductase (NADPH) activity"/>
    <property type="evidence" value="ECO:0007669"/>
    <property type="project" value="UniProtKB-UniRule"/>
</dbReference>
<dbReference type="InterPro" id="IPR020904">
    <property type="entry name" value="Sc_DH/Rdtase_CS"/>
</dbReference>
<keyword evidence="6" id="KW-0443">Lipid metabolism</keyword>
<dbReference type="InterPro" id="IPR011284">
    <property type="entry name" value="3oxo_ACP_reduc"/>
</dbReference>
<dbReference type="InterPro" id="IPR057326">
    <property type="entry name" value="KR_dom"/>
</dbReference>
<dbReference type="PRINTS" id="PR00080">
    <property type="entry name" value="SDRFAMILY"/>
</dbReference>
<dbReference type="InterPro" id="IPR036291">
    <property type="entry name" value="NAD(P)-bd_dom_sf"/>
</dbReference>
<dbReference type="Gene3D" id="3.40.50.720">
    <property type="entry name" value="NAD(P)-binding Rossmann-like Domain"/>
    <property type="match status" value="1"/>
</dbReference>
<dbReference type="SMART" id="SM00822">
    <property type="entry name" value="PKS_KR"/>
    <property type="match status" value="1"/>
</dbReference>
<accession>A0A101I2A3</accession>
<evidence type="ECO:0000256" key="1">
    <source>
        <dbReference type="ARBA" id="ARBA00006484"/>
    </source>
</evidence>
<evidence type="ECO:0000313" key="8">
    <source>
        <dbReference type="EMBL" id="KUK87154.1"/>
    </source>
</evidence>
<dbReference type="PANTHER" id="PTHR42879:SF2">
    <property type="entry name" value="3-OXOACYL-[ACYL-CARRIER-PROTEIN] REDUCTASE FABG"/>
    <property type="match status" value="1"/>
</dbReference>
<name>A0A101I2A3_UNCT6</name>
<protein>
    <recommendedName>
        <fullName evidence="6">3-oxoacyl-[acyl-carrier-protein] reductase</fullName>
        <ecNumber evidence="6">1.1.1.100</ecNumber>
    </recommendedName>
</protein>
<dbReference type="PROSITE" id="PS00061">
    <property type="entry name" value="ADH_SHORT"/>
    <property type="match status" value="1"/>
</dbReference>
<comment type="subunit">
    <text evidence="6">Homotetramer.</text>
</comment>
<dbReference type="GO" id="GO:0051287">
    <property type="term" value="F:NAD binding"/>
    <property type="evidence" value="ECO:0007669"/>
    <property type="project" value="UniProtKB-UniRule"/>
</dbReference>
<dbReference type="NCBIfam" id="TIGR01830">
    <property type="entry name" value="3oxo_ACP_reduc"/>
    <property type="match status" value="1"/>
</dbReference>
<feature type="active site" description="Proton acceptor" evidence="4">
    <location>
        <position position="154"/>
    </location>
</feature>
<evidence type="ECO:0000313" key="9">
    <source>
        <dbReference type="Proteomes" id="UP000053467"/>
    </source>
</evidence>
<comment type="caution">
    <text evidence="8">The sequence shown here is derived from an EMBL/GenBank/DDBJ whole genome shotgun (WGS) entry which is preliminary data.</text>
</comment>
<evidence type="ECO:0000256" key="6">
    <source>
        <dbReference type="RuleBase" id="RU366074"/>
    </source>
</evidence>
<feature type="binding site" evidence="5">
    <location>
        <position position="89"/>
    </location>
    <ligand>
        <name>NADP(+)</name>
        <dbReference type="ChEBI" id="CHEBI:58349"/>
    </ligand>
</feature>
<comment type="catalytic activity">
    <reaction evidence="6">
        <text>a (3R)-hydroxyacyl-[ACP] + NADP(+) = a 3-oxoacyl-[ACP] + NADPH + H(+)</text>
        <dbReference type="Rhea" id="RHEA:17397"/>
        <dbReference type="Rhea" id="RHEA-COMP:9916"/>
        <dbReference type="Rhea" id="RHEA-COMP:9945"/>
        <dbReference type="ChEBI" id="CHEBI:15378"/>
        <dbReference type="ChEBI" id="CHEBI:57783"/>
        <dbReference type="ChEBI" id="CHEBI:58349"/>
        <dbReference type="ChEBI" id="CHEBI:78776"/>
        <dbReference type="ChEBI" id="CHEBI:78827"/>
        <dbReference type="EC" id="1.1.1.100"/>
    </reaction>
</comment>
<feature type="binding site" evidence="5">
    <location>
        <position position="187"/>
    </location>
    <ligand>
        <name>NADP(+)</name>
        <dbReference type="ChEBI" id="CHEBI:58349"/>
    </ligand>
</feature>
<dbReference type="Pfam" id="PF13561">
    <property type="entry name" value="adh_short_C2"/>
    <property type="match status" value="1"/>
</dbReference>
<gene>
    <name evidence="8" type="ORF">XE03_0950</name>
</gene>
<keyword evidence="6" id="KW-0275">Fatty acid biosynthesis</keyword>
<comment type="function">
    <text evidence="6">Catalyzes the NADPH-dependent reduction of beta-ketoacyl-ACP substrates to beta-hydroxyacyl-ACP products, the first reductive step in the elongation cycle of fatty acid biosynthesis.</text>
</comment>
<evidence type="ECO:0000256" key="4">
    <source>
        <dbReference type="PIRSR" id="PIRSR611284-1"/>
    </source>
</evidence>
<comment type="similarity">
    <text evidence="1 6">Belongs to the short-chain dehydrogenases/reductases (SDR) family.</text>
</comment>
<evidence type="ECO:0000256" key="2">
    <source>
        <dbReference type="ARBA" id="ARBA00022857"/>
    </source>
</evidence>
<keyword evidence="6" id="KW-0276">Fatty acid metabolism</keyword>
<dbReference type="InterPro" id="IPR050259">
    <property type="entry name" value="SDR"/>
</dbReference>
<feature type="binding site" evidence="5">
    <location>
        <begin position="12"/>
        <end position="15"/>
    </location>
    <ligand>
        <name>NADP(+)</name>
        <dbReference type="ChEBI" id="CHEBI:58349"/>
    </ligand>
</feature>
<keyword evidence="6" id="KW-0444">Lipid biosynthesis</keyword>
<dbReference type="EMBL" id="LGGX01000007">
    <property type="protein sequence ID" value="KUK87154.1"/>
    <property type="molecule type" value="Genomic_DNA"/>
</dbReference>
<dbReference type="UniPathway" id="UPA00094"/>
<dbReference type="NCBIfam" id="NF009466">
    <property type="entry name" value="PRK12826.1-2"/>
    <property type="match status" value="1"/>
</dbReference>
<dbReference type="InterPro" id="IPR002347">
    <property type="entry name" value="SDR_fam"/>
</dbReference>
<evidence type="ECO:0000256" key="5">
    <source>
        <dbReference type="PIRSR" id="PIRSR611284-2"/>
    </source>
</evidence>